<dbReference type="Gene3D" id="3.40.50.720">
    <property type="entry name" value="NAD(P)-binding Rossmann-like Domain"/>
    <property type="match status" value="2"/>
</dbReference>
<protein>
    <recommendedName>
        <fullName evidence="4">D-isomer specific 2-hydroxyacid dehydrogenase catalytic domain-containing protein</fullName>
    </recommendedName>
</protein>
<evidence type="ECO:0000259" key="4">
    <source>
        <dbReference type="Pfam" id="PF00389"/>
    </source>
</evidence>
<gene>
    <name evidence="5" type="ORF">GHO40_10865</name>
</gene>
<feature type="region of interest" description="Disordered" evidence="3">
    <location>
        <begin position="182"/>
        <end position="223"/>
    </location>
</feature>
<dbReference type="PANTHER" id="PTHR10996:SF178">
    <property type="entry name" value="2-HYDROXYACID DEHYDROGENASE YGL185C-RELATED"/>
    <property type="match status" value="1"/>
</dbReference>
<keyword evidence="1" id="KW-0560">Oxidoreductase</keyword>
<comment type="caution">
    <text evidence="5">The sequence shown here is derived from an EMBL/GenBank/DDBJ whole genome shotgun (WGS) entry which is preliminary data.</text>
</comment>
<accession>A0A7X2BIE6</accession>
<reference evidence="5 6" key="1">
    <citation type="submission" date="2019-10" db="EMBL/GenBank/DDBJ databases">
        <title>Evaluation of single-gene subtyping targets for Pseudomonas.</title>
        <authorList>
            <person name="Reichler S.J."/>
            <person name="Orsi R.H."/>
            <person name="Wiedmann M."/>
            <person name="Martin N.H."/>
            <person name="Murphy S.I."/>
        </authorList>
    </citation>
    <scope>NUCLEOTIDE SEQUENCE [LARGE SCALE GENOMIC DNA]</scope>
    <source>
        <strain evidence="5 6">FSL R10-3257</strain>
    </source>
</reference>
<evidence type="ECO:0000313" key="6">
    <source>
        <dbReference type="Proteomes" id="UP000441404"/>
    </source>
</evidence>
<dbReference type="AlphaFoldDB" id="A0A7X2BIE6"/>
<evidence type="ECO:0000313" key="5">
    <source>
        <dbReference type="EMBL" id="MQT47224.1"/>
    </source>
</evidence>
<dbReference type="Pfam" id="PF00389">
    <property type="entry name" value="2-Hacid_dh"/>
    <property type="match status" value="1"/>
</dbReference>
<dbReference type="PANTHER" id="PTHR10996">
    <property type="entry name" value="2-HYDROXYACID DEHYDROGENASE-RELATED"/>
    <property type="match status" value="1"/>
</dbReference>
<dbReference type="SUPFAM" id="SSF51735">
    <property type="entry name" value="NAD(P)-binding Rossmann-fold domains"/>
    <property type="match status" value="1"/>
</dbReference>
<dbReference type="GO" id="GO:0051287">
    <property type="term" value="F:NAD binding"/>
    <property type="evidence" value="ECO:0007669"/>
    <property type="project" value="InterPro"/>
</dbReference>
<dbReference type="SUPFAM" id="SSF52283">
    <property type="entry name" value="Formate/glycerate dehydrogenase catalytic domain-like"/>
    <property type="match status" value="1"/>
</dbReference>
<dbReference type="InterPro" id="IPR006139">
    <property type="entry name" value="D-isomer_2_OHA_DH_cat_dom"/>
</dbReference>
<evidence type="ECO:0000256" key="2">
    <source>
        <dbReference type="ARBA" id="ARBA00023027"/>
    </source>
</evidence>
<evidence type="ECO:0000256" key="3">
    <source>
        <dbReference type="SAM" id="MobiDB-lite"/>
    </source>
</evidence>
<dbReference type="InterPro" id="IPR050223">
    <property type="entry name" value="D-isomer_2-hydroxyacid_DH"/>
</dbReference>
<keyword evidence="2" id="KW-0520">NAD</keyword>
<proteinExistence type="predicted"/>
<dbReference type="Proteomes" id="UP000441404">
    <property type="component" value="Unassembled WGS sequence"/>
</dbReference>
<sequence length="223" mass="23869">MSTTHGDVLTWGPMHASLMQQLERDYRLHKRWEISDLCAWATTHGAAVRAIVTSGVYGADNALLERLPNLEVITSFGVGYDAVDTAYLARRGIKLSNTPDALNNSVAETAMALMLSLTRRISEAERFVRAGKWLNAKFPLGNDLVGKTCGIVGLGKIGKTIAKRAAALEIVAADRKLTQHSALSQPLDVPKTGPACATHSGNPKSPPDPPPRKSRSSCGPMGT</sequence>
<feature type="domain" description="D-isomer specific 2-hydroxyacid dehydrogenase catalytic" evidence="4">
    <location>
        <begin position="48"/>
        <end position="153"/>
    </location>
</feature>
<dbReference type="GO" id="GO:0005829">
    <property type="term" value="C:cytosol"/>
    <property type="evidence" value="ECO:0007669"/>
    <property type="project" value="TreeGrafter"/>
</dbReference>
<name>A0A7X2BIE6_9PSED</name>
<dbReference type="GO" id="GO:0016618">
    <property type="term" value="F:hydroxypyruvate reductase [NAD(P)H] activity"/>
    <property type="evidence" value="ECO:0007669"/>
    <property type="project" value="TreeGrafter"/>
</dbReference>
<organism evidence="5 6">
    <name type="scientific">Pseudomonas helleri</name>
    <dbReference type="NCBI Taxonomy" id="1608996"/>
    <lineage>
        <taxon>Bacteria</taxon>
        <taxon>Pseudomonadati</taxon>
        <taxon>Pseudomonadota</taxon>
        <taxon>Gammaproteobacteria</taxon>
        <taxon>Pseudomonadales</taxon>
        <taxon>Pseudomonadaceae</taxon>
        <taxon>Pseudomonas</taxon>
    </lineage>
</organism>
<dbReference type="EMBL" id="WIWJ01000016">
    <property type="protein sequence ID" value="MQT47224.1"/>
    <property type="molecule type" value="Genomic_DNA"/>
</dbReference>
<dbReference type="GO" id="GO:0030267">
    <property type="term" value="F:glyoxylate reductase (NADPH) activity"/>
    <property type="evidence" value="ECO:0007669"/>
    <property type="project" value="TreeGrafter"/>
</dbReference>
<dbReference type="InterPro" id="IPR036291">
    <property type="entry name" value="NAD(P)-bd_dom_sf"/>
</dbReference>
<evidence type="ECO:0000256" key="1">
    <source>
        <dbReference type="ARBA" id="ARBA00023002"/>
    </source>
</evidence>